<dbReference type="EMBL" id="CAMGYJ010000006">
    <property type="protein sequence ID" value="CAI0432097.1"/>
    <property type="molecule type" value="Genomic_DNA"/>
</dbReference>
<keyword evidence="3" id="KW-1185">Reference proteome</keyword>
<evidence type="ECO:0000256" key="1">
    <source>
        <dbReference type="SAM" id="MobiDB-lite"/>
    </source>
</evidence>
<sequence length="51" mass="5663">MIHHLQKGSQLYLTRPGMRRSPVESLTPQPMLNPTLSIDNSNLPPLANLSP</sequence>
<feature type="compositionally biased region" description="Polar residues" evidence="1">
    <location>
        <begin position="24"/>
        <end position="51"/>
    </location>
</feature>
<feature type="region of interest" description="Disordered" evidence="1">
    <location>
        <begin position="1"/>
        <end position="51"/>
    </location>
</feature>
<accession>A0AAV0LCT5</accession>
<name>A0AAV0LCT5_9ROSI</name>
<evidence type="ECO:0000313" key="3">
    <source>
        <dbReference type="Proteomes" id="UP001154282"/>
    </source>
</evidence>
<gene>
    <name evidence="2" type="ORF">LITE_LOCUS23279</name>
</gene>
<dbReference type="Proteomes" id="UP001154282">
    <property type="component" value="Unassembled WGS sequence"/>
</dbReference>
<comment type="caution">
    <text evidence="2">The sequence shown here is derived from an EMBL/GenBank/DDBJ whole genome shotgun (WGS) entry which is preliminary data.</text>
</comment>
<protein>
    <submittedName>
        <fullName evidence="2">Uncharacterized protein</fullName>
    </submittedName>
</protein>
<reference evidence="2" key="1">
    <citation type="submission" date="2022-08" db="EMBL/GenBank/DDBJ databases">
        <authorList>
            <person name="Gutierrez-Valencia J."/>
        </authorList>
    </citation>
    <scope>NUCLEOTIDE SEQUENCE</scope>
</reference>
<organism evidence="2 3">
    <name type="scientific">Linum tenue</name>
    <dbReference type="NCBI Taxonomy" id="586396"/>
    <lineage>
        <taxon>Eukaryota</taxon>
        <taxon>Viridiplantae</taxon>
        <taxon>Streptophyta</taxon>
        <taxon>Embryophyta</taxon>
        <taxon>Tracheophyta</taxon>
        <taxon>Spermatophyta</taxon>
        <taxon>Magnoliopsida</taxon>
        <taxon>eudicotyledons</taxon>
        <taxon>Gunneridae</taxon>
        <taxon>Pentapetalae</taxon>
        <taxon>rosids</taxon>
        <taxon>fabids</taxon>
        <taxon>Malpighiales</taxon>
        <taxon>Linaceae</taxon>
        <taxon>Linum</taxon>
    </lineage>
</organism>
<proteinExistence type="predicted"/>
<evidence type="ECO:0000313" key="2">
    <source>
        <dbReference type="EMBL" id="CAI0432097.1"/>
    </source>
</evidence>
<dbReference type="AlphaFoldDB" id="A0AAV0LCT5"/>